<gene>
    <name evidence="2" type="primary">A01g500150.1_BraROA</name>
    <name evidence="2" type="ORF">IGI04_000108</name>
</gene>
<feature type="domain" description="Reverse transcriptase zinc-binding" evidence="1">
    <location>
        <begin position="108"/>
        <end position="192"/>
    </location>
</feature>
<accession>A0ABQ7NPW7</accession>
<dbReference type="Pfam" id="PF13966">
    <property type="entry name" value="zf-RVT"/>
    <property type="match status" value="1"/>
</dbReference>
<sequence>MLSYKCCIFESNCVFKLRVQNGHSTRFWSDNWSTYGSLRSYLNLRGDSAMEISSVATLASLYRENYWRLPPARSEALVNVHALLTATTLNNAEDYYEWEIDGRKSSKYSTGIVYGKLCDGGIPVPWLYSVWNKSGIPRHSFLAWLFVLNRCPTKDRILGWGLQTSPTCLLCNHAVESRNHLFFDCNFSWNLWRSAARRCGLQPERDWDRVMAQLQSTNRRSPTGILLRICWQACIYWAWTERNGRLHRQLFRSIDAISRLLERQVTDRISSLRESNPGATSRLMQQWMA</sequence>
<evidence type="ECO:0000259" key="1">
    <source>
        <dbReference type="Pfam" id="PF13966"/>
    </source>
</evidence>
<keyword evidence="3" id="KW-1185">Reference proteome</keyword>
<organism evidence="2 3">
    <name type="scientific">Brassica rapa subsp. trilocularis</name>
    <dbReference type="NCBI Taxonomy" id="1813537"/>
    <lineage>
        <taxon>Eukaryota</taxon>
        <taxon>Viridiplantae</taxon>
        <taxon>Streptophyta</taxon>
        <taxon>Embryophyta</taxon>
        <taxon>Tracheophyta</taxon>
        <taxon>Spermatophyta</taxon>
        <taxon>Magnoliopsida</taxon>
        <taxon>eudicotyledons</taxon>
        <taxon>Gunneridae</taxon>
        <taxon>Pentapetalae</taxon>
        <taxon>rosids</taxon>
        <taxon>malvids</taxon>
        <taxon>Brassicales</taxon>
        <taxon>Brassicaceae</taxon>
        <taxon>Brassiceae</taxon>
        <taxon>Brassica</taxon>
    </lineage>
</organism>
<name>A0ABQ7NPW7_BRACM</name>
<comment type="caution">
    <text evidence="2">The sequence shown here is derived from an EMBL/GenBank/DDBJ whole genome shotgun (WGS) entry which is preliminary data.</text>
</comment>
<dbReference type="PANTHER" id="PTHR33116">
    <property type="entry name" value="REVERSE TRANSCRIPTASE ZINC-BINDING DOMAIN-CONTAINING PROTEIN-RELATED-RELATED"/>
    <property type="match status" value="1"/>
</dbReference>
<dbReference type="InterPro" id="IPR026960">
    <property type="entry name" value="RVT-Znf"/>
</dbReference>
<evidence type="ECO:0000313" key="2">
    <source>
        <dbReference type="EMBL" id="KAG5412541.1"/>
    </source>
</evidence>
<dbReference type="PANTHER" id="PTHR33116:SF66">
    <property type="entry name" value="REVERSE TRANSCRIPTASE ZINC-BINDING DOMAIN-CONTAINING PROTEIN"/>
    <property type="match status" value="1"/>
</dbReference>
<protein>
    <recommendedName>
        <fullName evidence="1">Reverse transcriptase zinc-binding domain-containing protein</fullName>
    </recommendedName>
</protein>
<reference evidence="2 3" key="1">
    <citation type="submission" date="2021-03" db="EMBL/GenBank/DDBJ databases">
        <authorList>
            <person name="King G.J."/>
            <person name="Bancroft I."/>
            <person name="Baten A."/>
            <person name="Bloomfield J."/>
            <person name="Borpatragohain P."/>
            <person name="He Z."/>
            <person name="Irish N."/>
            <person name="Irwin J."/>
            <person name="Liu K."/>
            <person name="Mauleon R.P."/>
            <person name="Moore J."/>
            <person name="Morris R."/>
            <person name="Ostergaard L."/>
            <person name="Wang B."/>
            <person name="Wells R."/>
        </authorList>
    </citation>
    <scope>NUCLEOTIDE SEQUENCE [LARGE SCALE GENOMIC DNA]</scope>
    <source>
        <strain evidence="2">R-o-18</strain>
        <tissue evidence="2">Leaf</tissue>
    </source>
</reference>
<evidence type="ECO:0000313" key="3">
    <source>
        <dbReference type="Proteomes" id="UP000823674"/>
    </source>
</evidence>
<dbReference type="EMBL" id="JADBGQ010000001">
    <property type="protein sequence ID" value="KAG5412541.1"/>
    <property type="molecule type" value="Genomic_DNA"/>
</dbReference>
<proteinExistence type="predicted"/>
<dbReference type="Proteomes" id="UP000823674">
    <property type="component" value="Chromosome A01"/>
</dbReference>